<feature type="transmembrane region" description="Helical" evidence="8">
    <location>
        <begin position="134"/>
        <end position="156"/>
    </location>
</feature>
<organism evidence="11 13">
    <name type="scientific">Lactobacillus mulieris</name>
    <dbReference type="NCBI Taxonomy" id="2508708"/>
    <lineage>
        <taxon>Bacteria</taxon>
        <taxon>Bacillati</taxon>
        <taxon>Bacillota</taxon>
        <taxon>Bacilli</taxon>
        <taxon>Lactobacillales</taxon>
        <taxon>Lactobacillaceae</taxon>
        <taxon>Lactobacillus</taxon>
    </lineage>
</organism>
<dbReference type="RefSeq" id="WP_269254087.1">
    <property type="nucleotide sequence ID" value="NZ_JAKHEY010000004.1"/>
</dbReference>
<feature type="transmembrane region" description="Helical" evidence="8">
    <location>
        <begin position="233"/>
        <end position="251"/>
    </location>
</feature>
<dbReference type="EMBL" id="JAKHPW010000001">
    <property type="protein sequence ID" value="MCZ3621676.1"/>
    <property type="molecule type" value="Genomic_DNA"/>
</dbReference>
<evidence type="ECO:0000256" key="1">
    <source>
        <dbReference type="ARBA" id="ARBA00004429"/>
    </source>
</evidence>
<feature type="transmembrane region" description="Helical" evidence="8">
    <location>
        <begin position="67"/>
        <end position="86"/>
    </location>
</feature>
<reference evidence="10 12" key="2">
    <citation type="submission" date="2022-01" db="EMBL/GenBank/DDBJ databases">
        <title>VMRC isolate genome collection.</title>
        <authorList>
            <person name="France M."/>
            <person name="Rutt L."/>
            <person name="Humphrys M."/>
            <person name="Ravel J."/>
        </authorList>
    </citation>
    <scope>NUCLEOTIDE SEQUENCE [LARGE SCALE GENOMIC DNA]</scope>
    <source>
        <strain evidence="10 12">C0172B4</strain>
    </source>
</reference>
<dbReference type="Gene3D" id="1.10.3720.10">
    <property type="entry name" value="MetI-like"/>
    <property type="match status" value="1"/>
</dbReference>
<evidence type="ECO:0000256" key="4">
    <source>
        <dbReference type="ARBA" id="ARBA00022519"/>
    </source>
</evidence>
<evidence type="ECO:0000259" key="9">
    <source>
        <dbReference type="PROSITE" id="PS50928"/>
    </source>
</evidence>
<name>A0AAW5WY20_9LACO</name>
<dbReference type="CDD" id="cd06261">
    <property type="entry name" value="TM_PBP2"/>
    <property type="match status" value="1"/>
</dbReference>
<keyword evidence="7 8" id="KW-0472">Membrane</keyword>
<feature type="transmembrane region" description="Helical" evidence="8">
    <location>
        <begin position="203"/>
        <end position="221"/>
    </location>
</feature>
<evidence type="ECO:0000256" key="3">
    <source>
        <dbReference type="ARBA" id="ARBA00022475"/>
    </source>
</evidence>
<evidence type="ECO:0000256" key="5">
    <source>
        <dbReference type="ARBA" id="ARBA00022692"/>
    </source>
</evidence>
<comment type="caution">
    <text evidence="11">The sequence shown here is derived from an EMBL/GenBank/DDBJ whole genome shotgun (WGS) entry which is preliminary data.</text>
</comment>
<proteinExistence type="inferred from homology"/>
<dbReference type="GO" id="GO:0005886">
    <property type="term" value="C:plasma membrane"/>
    <property type="evidence" value="ECO:0007669"/>
    <property type="project" value="UniProtKB-SubCell"/>
</dbReference>
<keyword evidence="6 8" id="KW-1133">Transmembrane helix</keyword>
<evidence type="ECO:0000313" key="11">
    <source>
        <dbReference type="EMBL" id="MCZ9678278.1"/>
    </source>
</evidence>
<dbReference type="InterPro" id="IPR000515">
    <property type="entry name" value="MetI-like"/>
</dbReference>
<comment type="subcellular location">
    <subcellularLocation>
        <location evidence="1">Cell inner membrane</location>
        <topology evidence="1">Multi-pass membrane protein</topology>
    </subcellularLocation>
    <subcellularLocation>
        <location evidence="8">Cell membrane</location>
        <topology evidence="8">Multi-pass membrane protein</topology>
    </subcellularLocation>
</comment>
<dbReference type="AlphaFoldDB" id="A0AAW5WY20"/>
<keyword evidence="2 8" id="KW-0813">Transport</keyword>
<sequence>MLDSKNKVLTFISFIGLLFLILPLIMVVISSFNIESTISIQITGISFQWYKNIFQQPDFIEGFKSSALVAIISSMIALVIGIPAVYALSQNGVHHKKWFHSLFLSPALIPEIVIGFSLYQLAVIDLRMPVFPSLIIGHFLLCIPYVIRLVSASMLMMDHHIEEAAWISGCSPTKSFFFVVLPNIKTSIIAAFMMCFINSFNNLPISLFISGSSFIMLPPAILNYLQNNYDPTVSAISVLLMLLTAIMMLIIDKTIGIEKITN</sequence>
<keyword evidence="3" id="KW-1003">Cell membrane</keyword>
<evidence type="ECO:0000256" key="7">
    <source>
        <dbReference type="ARBA" id="ARBA00023136"/>
    </source>
</evidence>
<dbReference type="Proteomes" id="UP001211420">
    <property type="component" value="Unassembled WGS sequence"/>
</dbReference>
<evidence type="ECO:0000256" key="6">
    <source>
        <dbReference type="ARBA" id="ARBA00022989"/>
    </source>
</evidence>
<evidence type="ECO:0000256" key="2">
    <source>
        <dbReference type="ARBA" id="ARBA00022448"/>
    </source>
</evidence>
<keyword evidence="5 8" id="KW-0812">Transmembrane</keyword>
<dbReference type="Proteomes" id="UP001211566">
    <property type="component" value="Unassembled WGS sequence"/>
</dbReference>
<dbReference type="EMBL" id="JAKHEY010000004">
    <property type="protein sequence ID" value="MCZ9678278.1"/>
    <property type="molecule type" value="Genomic_DNA"/>
</dbReference>
<feature type="transmembrane region" description="Helical" evidence="8">
    <location>
        <begin position="98"/>
        <end position="122"/>
    </location>
</feature>
<feature type="transmembrane region" description="Helical" evidence="8">
    <location>
        <begin position="12"/>
        <end position="32"/>
    </location>
</feature>
<dbReference type="Pfam" id="PF00528">
    <property type="entry name" value="BPD_transp_1"/>
    <property type="match status" value="1"/>
</dbReference>
<protein>
    <submittedName>
        <fullName evidence="11">ABC transporter permease</fullName>
    </submittedName>
</protein>
<gene>
    <name evidence="10" type="ORF">L2772_02185</name>
    <name evidence="11" type="ORF">L2Z99_04170</name>
</gene>
<dbReference type="GO" id="GO:0055085">
    <property type="term" value="P:transmembrane transport"/>
    <property type="evidence" value="ECO:0007669"/>
    <property type="project" value="InterPro"/>
</dbReference>
<feature type="transmembrane region" description="Helical" evidence="8">
    <location>
        <begin position="176"/>
        <end position="196"/>
    </location>
</feature>
<dbReference type="SUPFAM" id="SSF161098">
    <property type="entry name" value="MetI-like"/>
    <property type="match status" value="1"/>
</dbReference>
<accession>A0AAW5WY20</accession>
<dbReference type="InterPro" id="IPR035906">
    <property type="entry name" value="MetI-like_sf"/>
</dbReference>
<keyword evidence="4" id="KW-0997">Cell inner membrane</keyword>
<evidence type="ECO:0000313" key="12">
    <source>
        <dbReference type="Proteomes" id="UP001211420"/>
    </source>
</evidence>
<evidence type="ECO:0000256" key="8">
    <source>
        <dbReference type="RuleBase" id="RU363032"/>
    </source>
</evidence>
<dbReference type="PROSITE" id="PS50928">
    <property type="entry name" value="ABC_TM1"/>
    <property type="match status" value="1"/>
</dbReference>
<reference evidence="11" key="1">
    <citation type="submission" date="2022-01" db="EMBL/GenBank/DDBJ databases">
        <title>STING isolate genome collection.</title>
        <authorList>
            <person name="France M."/>
            <person name="Rutt L."/>
            <person name="Humphrys M."/>
            <person name="Ravel J."/>
        </authorList>
    </citation>
    <scope>NUCLEOTIDE SEQUENCE</scope>
    <source>
        <strain evidence="11">C0081E5</strain>
    </source>
</reference>
<keyword evidence="12" id="KW-1185">Reference proteome</keyword>
<dbReference type="PANTHER" id="PTHR43357:SF4">
    <property type="entry name" value="INNER MEMBRANE ABC TRANSPORTER PERMEASE PROTEIN YDCV"/>
    <property type="match status" value="1"/>
</dbReference>
<feature type="domain" description="ABC transmembrane type-1" evidence="9">
    <location>
        <begin position="63"/>
        <end position="251"/>
    </location>
</feature>
<evidence type="ECO:0000313" key="10">
    <source>
        <dbReference type="EMBL" id="MCZ3621676.1"/>
    </source>
</evidence>
<comment type="similarity">
    <text evidence="8">Belongs to the binding-protein-dependent transport system permease family.</text>
</comment>
<evidence type="ECO:0000313" key="13">
    <source>
        <dbReference type="Proteomes" id="UP001211566"/>
    </source>
</evidence>
<dbReference type="PANTHER" id="PTHR43357">
    <property type="entry name" value="INNER MEMBRANE ABC TRANSPORTER PERMEASE PROTEIN YDCV"/>
    <property type="match status" value="1"/>
</dbReference>